<dbReference type="InterPro" id="IPR036388">
    <property type="entry name" value="WH-like_DNA-bd_sf"/>
</dbReference>
<keyword evidence="3" id="KW-0731">Sigma factor</keyword>
<dbReference type="Proteomes" id="UP000297900">
    <property type="component" value="Unassembled WGS sequence"/>
</dbReference>
<evidence type="ECO:0000256" key="1">
    <source>
        <dbReference type="ARBA" id="ARBA00010641"/>
    </source>
</evidence>
<evidence type="ECO:0000259" key="6">
    <source>
        <dbReference type="Pfam" id="PF04542"/>
    </source>
</evidence>
<evidence type="ECO:0000313" key="8">
    <source>
        <dbReference type="EMBL" id="TFE29441.1"/>
    </source>
</evidence>
<keyword evidence="9" id="KW-1185">Reference proteome</keyword>
<dbReference type="AlphaFoldDB" id="A0A4Y8M4Z4"/>
<dbReference type="InterPro" id="IPR014284">
    <property type="entry name" value="RNA_pol_sigma-70_dom"/>
</dbReference>
<dbReference type="PANTHER" id="PTHR43133">
    <property type="entry name" value="RNA POLYMERASE ECF-TYPE SIGMA FACTO"/>
    <property type="match status" value="1"/>
</dbReference>
<dbReference type="EMBL" id="SOMN01000004">
    <property type="protein sequence ID" value="TFE29441.1"/>
    <property type="molecule type" value="Genomic_DNA"/>
</dbReference>
<dbReference type="InterPro" id="IPR013249">
    <property type="entry name" value="RNA_pol_sigma70_r4_t2"/>
</dbReference>
<dbReference type="GO" id="GO:0006352">
    <property type="term" value="P:DNA-templated transcription initiation"/>
    <property type="evidence" value="ECO:0007669"/>
    <property type="project" value="InterPro"/>
</dbReference>
<name>A0A4Y8M4Z4_9BACL</name>
<feature type="domain" description="RNA polymerase sigma-70 region 2" evidence="6">
    <location>
        <begin position="19"/>
        <end position="83"/>
    </location>
</feature>
<dbReference type="InterPro" id="IPR007627">
    <property type="entry name" value="RNA_pol_sigma70_r2"/>
</dbReference>
<protein>
    <submittedName>
        <fullName evidence="8">RNA polymerase sigma factor</fullName>
    </submittedName>
</protein>
<evidence type="ECO:0000256" key="5">
    <source>
        <dbReference type="ARBA" id="ARBA00023163"/>
    </source>
</evidence>
<dbReference type="Pfam" id="PF08281">
    <property type="entry name" value="Sigma70_r4_2"/>
    <property type="match status" value="1"/>
</dbReference>
<feature type="domain" description="RNA polymerase sigma factor 70 region 4 type 2" evidence="7">
    <location>
        <begin position="109"/>
        <end position="160"/>
    </location>
</feature>
<gene>
    <name evidence="8" type="ORF">E2980_05440</name>
</gene>
<dbReference type="InterPro" id="IPR013324">
    <property type="entry name" value="RNA_pol_sigma_r3/r4-like"/>
</dbReference>
<dbReference type="GO" id="GO:0016987">
    <property type="term" value="F:sigma factor activity"/>
    <property type="evidence" value="ECO:0007669"/>
    <property type="project" value="UniProtKB-KW"/>
</dbReference>
<evidence type="ECO:0000256" key="4">
    <source>
        <dbReference type="ARBA" id="ARBA00023125"/>
    </source>
</evidence>
<dbReference type="GO" id="GO:0003677">
    <property type="term" value="F:DNA binding"/>
    <property type="evidence" value="ECO:0007669"/>
    <property type="project" value="UniProtKB-KW"/>
</dbReference>
<dbReference type="SUPFAM" id="SSF88946">
    <property type="entry name" value="Sigma2 domain of RNA polymerase sigma factors"/>
    <property type="match status" value="1"/>
</dbReference>
<organism evidence="8 9">
    <name type="scientific">Cohnella luojiensis</name>
    <dbReference type="NCBI Taxonomy" id="652876"/>
    <lineage>
        <taxon>Bacteria</taxon>
        <taxon>Bacillati</taxon>
        <taxon>Bacillota</taxon>
        <taxon>Bacilli</taxon>
        <taxon>Bacillales</taxon>
        <taxon>Paenibacillaceae</taxon>
        <taxon>Cohnella</taxon>
    </lineage>
</organism>
<reference evidence="8 9" key="1">
    <citation type="submission" date="2019-03" db="EMBL/GenBank/DDBJ databases">
        <title>Cohnella endophytica sp. nov., a novel endophytic bacterium isolated from bark of Sonneratia apetala.</title>
        <authorList>
            <person name="Tuo L."/>
        </authorList>
    </citation>
    <scope>NUCLEOTIDE SEQUENCE [LARGE SCALE GENOMIC DNA]</scope>
    <source>
        <strain evidence="8 9">CCTCC AB 208254</strain>
    </source>
</reference>
<keyword evidence="2" id="KW-0805">Transcription regulation</keyword>
<dbReference type="InterPro" id="IPR039425">
    <property type="entry name" value="RNA_pol_sigma-70-like"/>
</dbReference>
<evidence type="ECO:0000313" key="9">
    <source>
        <dbReference type="Proteomes" id="UP000297900"/>
    </source>
</evidence>
<dbReference type="Gene3D" id="1.10.10.10">
    <property type="entry name" value="Winged helix-like DNA-binding domain superfamily/Winged helix DNA-binding domain"/>
    <property type="match status" value="1"/>
</dbReference>
<evidence type="ECO:0000259" key="7">
    <source>
        <dbReference type="Pfam" id="PF08281"/>
    </source>
</evidence>
<comment type="similarity">
    <text evidence="1">Belongs to the sigma-70 factor family. ECF subfamily.</text>
</comment>
<comment type="caution">
    <text evidence="8">The sequence shown here is derived from an EMBL/GenBank/DDBJ whole genome shotgun (WGS) entry which is preliminary data.</text>
</comment>
<accession>A0A4Y8M4Z4</accession>
<dbReference type="SUPFAM" id="SSF88659">
    <property type="entry name" value="Sigma3 and sigma4 domains of RNA polymerase sigma factors"/>
    <property type="match status" value="1"/>
</dbReference>
<dbReference type="OrthoDB" id="2381154at2"/>
<keyword evidence="4" id="KW-0238">DNA-binding</keyword>
<dbReference type="Pfam" id="PF04542">
    <property type="entry name" value="Sigma70_r2"/>
    <property type="match status" value="1"/>
</dbReference>
<dbReference type="RefSeq" id="WP_135151134.1">
    <property type="nucleotide sequence ID" value="NZ_SOMN01000004.1"/>
</dbReference>
<dbReference type="InterPro" id="IPR013325">
    <property type="entry name" value="RNA_pol_sigma_r2"/>
</dbReference>
<keyword evidence="5" id="KW-0804">Transcription</keyword>
<proteinExistence type="inferred from homology"/>
<sequence>MPFVDDKVNIALAEDSRKVERLQHTLKRYCLSLTESPWDAEDLAQDAWLKAINAISSFDHRNLEAYLLRIAKNTWIDHTRRKTTLTRILKAERPITLLPDNGIVEIELAFQALIKHLSPHQLAVFLLRDVFEYSIAETAGMLETTDGAIKAALHRARLMLPTVMNEIEKGLLPLPEDENLKTFLRILATAYHAGDMNTMIELIQRTEMEPSMAIGLFQSRRIRTATMARRSEDKAIVPRMSMAA</sequence>
<dbReference type="Gene3D" id="1.10.1740.10">
    <property type="match status" value="1"/>
</dbReference>
<evidence type="ECO:0000256" key="2">
    <source>
        <dbReference type="ARBA" id="ARBA00023015"/>
    </source>
</evidence>
<evidence type="ECO:0000256" key="3">
    <source>
        <dbReference type="ARBA" id="ARBA00023082"/>
    </source>
</evidence>
<dbReference type="NCBIfam" id="TIGR02937">
    <property type="entry name" value="sigma70-ECF"/>
    <property type="match status" value="1"/>
</dbReference>
<dbReference type="PANTHER" id="PTHR43133:SF8">
    <property type="entry name" value="RNA POLYMERASE SIGMA FACTOR HI_1459-RELATED"/>
    <property type="match status" value="1"/>
</dbReference>